<reference evidence="1" key="2">
    <citation type="submission" date="2023-06" db="EMBL/GenBank/DDBJ databases">
        <authorList>
            <consortium name="Lawrence Berkeley National Laboratory"/>
            <person name="Haridas S."/>
            <person name="Hensen N."/>
            <person name="Bonometti L."/>
            <person name="Westerberg I."/>
            <person name="Brannstrom I.O."/>
            <person name="Guillou S."/>
            <person name="Cros-Aarteil S."/>
            <person name="Calhoun S."/>
            <person name="Kuo A."/>
            <person name="Mondo S."/>
            <person name="Pangilinan J."/>
            <person name="Riley R."/>
            <person name="Labutti K."/>
            <person name="Andreopoulos B."/>
            <person name="Lipzen A."/>
            <person name="Chen C."/>
            <person name="Yanf M."/>
            <person name="Daum C."/>
            <person name="Ng V."/>
            <person name="Clum A."/>
            <person name="Steindorff A."/>
            <person name="Ohm R."/>
            <person name="Martin F."/>
            <person name="Silar P."/>
            <person name="Natvig D."/>
            <person name="Lalanne C."/>
            <person name="Gautier V."/>
            <person name="Ament-Velasquez S.L."/>
            <person name="Kruys A."/>
            <person name="Hutchinson M.I."/>
            <person name="Powell A.J."/>
            <person name="Barry K."/>
            <person name="Miller A.N."/>
            <person name="Grigoriev I.V."/>
            <person name="Debuchy R."/>
            <person name="Gladieux P."/>
            <person name="Thoren M.H."/>
            <person name="Johannesson H."/>
        </authorList>
    </citation>
    <scope>NUCLEOTIDE SEQUENCE</scope>
    <source>
        <strain evidence="1">CBS 168.71</strain>
    </source>
</reference>
<dbReference type="RefSeq" id="XP_062654948.1">
    <property type="nucleotide sequence ID" value="XM_062804685.1"/>
</dbReference>
<gene>
    <name evidence="1" type="ORF">B0H64DRAFT_409026</name>
</gene>
<organism evidence="1 2">
    <name type="scientific">Chaetomium fimeti</name>
    <dbReference type="NCBI Taxonomy" id="1854472"/>
    <lineage>
        <taxon>Eukaryota</taxon>
        <taxon>Fungi</taxon>
        <taxon>Dikarya</taxon>
        <taxon>Ascomycota</taxon>
        <taxon>Pezizomycotina</taxon>
        <taxon>Sordariomycetes</taxon>
        <taxon>Sordariomycetidae</taxon>
        <taxon>Sordariales</taxon>
        <taxon>Chaetomiaceae</taxon>
        <taxon>Chaetomium</taxon>
    </lineage>
</organism>
<dbReference type="Proteomes" id="UP001278766">
    <property type="component" value="Unassembled WGS sequence"/>
</dbReference>
<reference evidence="1" key="1">
    <citation type="journal article" date="2023" name="Mol. Phylogenet. Evol.">
        <title>Genome-scale phylogeny and comparative genomics of the fungal order Sordariales.</title>
        <authorList>
            <person name="Hensen N."/>
            <person name="Bonometti L."/>
            <person name="Westerberg I."/>
            <person name="Brannstrom I.O."/>
            <person name="Guillou S."/>
            <person name="Cros-Aarteil S."/>
            <person name="Calhoun S."/>
            <person name="Haridas S."/>
            <person name="Kuo A."/>
            <person name="Mondo S."/>
            <person name="Pangilinan J."/>
            <person name="Riley R."/>
            <person name="LaButti K."/>
            <person name="Andreopoulos B."/>
            <person name="Lipzen A."/>
            <person name="Chen C."/>
            <person name="Yan M."/>
            <person name="Daum C."/>
            <person name="Ng V."/>
            <person name="Clum A."/>
            <person name="Steindorff A."/>
            <person name="Ohm R.A."/>
            <person name="Martin F."/>
            <person name="Silar P."/>
            <person name="Natvig D.O."/>
            <person name="Lalanne C."/>
            <person name="Gautier V."/>
            <person name="Ament-Velasquez S.L."/>
            <person name="Kruys A."/>
            <person name="Hutchinson M.I."/>
            <person name="Powell A.J."/>
            <person name="Barry K."/>
            <person name="Miller A.N."/>
            <person name="Grigoriev I.V."/>
            <person name="Debuchy R."/>
            <person name="Gladieux P."/>
            <person name="Hiltunen Thoren M."/>
            <person name="Johannesson H."/>
        </authorList>
    </citation>
    <scope>NUCLEOTIDE SEQUENCE</scope>
    <source>
        <strain evidence="1">CBS 168.71</strain>
    </source>
</reference>
<evidence type="ECO:0000313" key="1">
    <source>
        <dbReference type="EMBL" id="KAK3291434.1"/>
    </source>
</evidence>
<evidence type="ECO:0000313" key="2">
    <source>
        <dbReference type="Proteomes" id="UP001278766"/>
    </source>
</evidence>
<comment type="caution">
    <text evidence="1">The sequence shown here is derived from an EMBL/GenBank/DDBJ whole genome shotgun (WGS) entry which is preliminary data.</text>
</comment>
<protein>
    <submittedName>
        <fullName evidence="1">Uncharacterized protein</fullName>
    </submittedName>
</protein>
<proteinExistence type="predicted"/>
<sequence>MDLWLDAMDFSQVHTLEFNDTRGHQLTLTEHVAKKLPPKLSSLKSLTLHNTIAELFILALPVNSLRHLSWQHPKAGCGNREDEDANSSLLERVLQHHGSSLQSFEYRTPEMDNEAPPVMSVEEVHALVTLAPQLRSLTLDLGRVDNGTNGGPHWPWGTLKLLAEGLPELTDLTIYFELASACHRQERGAHWMMDFIRCGDECTGPDRYAQPLLNKTSAADMAQFLRQQKAGQPFETLTFRAGEWEPPYEGPDRIDRWLDGRRVWVTCRLEDSIAQESDLVCESGDTLPTGKRDGVCSLLEQVEIEPEQVPEASNLAQEKDDL</sequence>
<keyword evidence="2" id="KW-1185">Reference proteome</keyword>
<dbReference type="AlphaFoldDB" id="A0AAE0H7U7"/>
<dbReference type="EMBL" id="JAUEPN010000009">
    <property type="protein sequence ID" value="KAK3291434.1"/>
    <property type="molecule type" value="Genomic_DNA"/>
</dbReference>
<dbReference type="GeneID" id="87841633"/>
<accession>A0AAE0H7U7</accession>
<name>A0AAE0H7U7_9PEZI</name>